<feature type="transmembrane region" description="Helical" evidence="1">
    <location>
        <begin position="379"/>
        <end position="396"/>
    </location>
</feature>
<dbReference type="STRING" id="1117702.AQZ52_08920"/>
<dbReference type="Proteomes" id="UP000058012">
    <property type="component" value="Unassembled WGS sequence"/>
</dbReference>
<keyword evidence="1" id="KW-0472">Membrane</keyword>
<keyword evidence="3" id="KW-1185">Reference proteome</keyword>
<reference evidence="2 3" key="1">
    <citation type="submission" date="2015-10" db="EMBL/GenBank/DDBJ databases">
        <title>Draft genome sequence of Novosphingobium fuchskuhlense DSM 25065 isolated from a surface water sample of the southwest basin of Lake Grosse Fuchskuhle.</title>
        <authorList>
            <person name="Ruckert C."/>
            <person name="Winkler A."/>
            <person name="Glaeser J."/>
            <person name="Grossart H.-P."/>
            <person name="Kalinowski J."/>
            <person name="Glaeser S."/>
        </authorList>
    </citation>
    <scope>NUCLEOTIDE SEQUENCE [LARGE SCALE GENOMIC DNA]</scope>
    <source>
        <strain evidence="2 3">FNE08-7</strain>
    </source>
</reference>
<dbReference type="InterPro" id="IPR021830">
    <property type="entry name" value="DUF3422"/>
</dbReference>
<keyword evidence="1" id="KW-0812">Transmembrane</keyword>
<proteinExistence type="predicted"/>
<protein>
    <recommendedName>
        <fullName evidence="4">Egg lysin</fullName>
    </recommendedName>
</protein>
<accession>A0A117UVP3</accession>
<dbReference type="Pfam" id="PF11902">
    <property type="entry name" value="DUF3422"/>
    <property type="match status" value="1"/>
</dbReference>
<evidence type="ECO:0008006" key="4">
    <source>
        <dbReference type="Google" id="ProtNLM"/>
    </source>
</evidence>
<gene>
    <name evidence="2" type="ORF">AQZ52_08920</name>
</gene>
<sequence>MLNEHRLRREIVGEMHLRRWPPITPPMTIVQILRIGPSEGLPPFRGGPAFAAEPGQRHMQGILAEGLLFTWERHSEATTLTVFARPDAPLLDEARAWAESAPGEVLRATLIDIEADAAAAAARMAAFEIDPAELVCCDFGGGARLSSDFRIKEEGYGRLVVAAGQLGPVDLARAVQSLQELGNYRNMALLGLPVARAVWGKLDAAEEELRAFGRRLESDAISDNELLDSLCAMSLELGTIASDTRYRLSATAAYARLVDERLATLAPVAIPGFASLADFTQRRFHPAIRTCETVVRRQQELAERSAQLTSLLRTRIETRIEDQNGQLLKSLESATRTQLRLQHLVEGFSTVAITYYAVSLLAYLSGGLALFGVHVEHDIFAALVIIPVFIMLYVYLRRERHRLAAD</sequence>
<comment type="caution">
    <text evidence="2">The sequence shown here is derived from an EMBL/GenBank/DDBJ whole genome shotgun (WGS) entry which is preliminary data.</text>
</comment>
<evidence type="ECO:0000313" key="3">
    <source>
        <dbReference type="Proteomes" id="UP000058012"/>
    </source>
</evidence>
<organism evidence="2 3">
    <name type="scientific">Novosphingobium fuchskuhlense</name>
    <dbReference type="NCBI Taxonomy" id="1117702"/>
    <lineage>
        <taxon>Bacteria</taxon>
        <taxon>Pseudomonadati</taxon>
        <taxon>Pseudomonadota</taxon>
        <taxon>Alphaproteobacteria</taxon>
        <taxon>Sphingomonadales</taxon>
        <taxon>Sphingomonadaceae</taxon>
        <taxon>Novosphingobium</taxon>
    </lineage>
</organism>
<dbReference type="RefSeq" id="WP_067908647.1">
    <property type="nucleotide sequence ID" value="NZ_KQ954244.1"/>
</dbReference>
<keyword evidence="1" id="KW-1133">Transmembrane helix</keyword>
<name>A0A117UVP3_9SPHN</name>
<evidence type="ECO:0000256" key="1">
    <source>
        <dbReference type="SAM" id="Phobius"/>
    </source>
</evidence>
<evidence type="ECO:0000313" key="2">
    <source>
        <dbReference type="EMBL" id="KUR71715.1"/>
    </source>
</evidence>
<feature type="transmembrane region" description="Helical" evidence="1">
    <location>
        <begin position="348"/>
        <end position="373"/>
    </location>
</feature>
<dbReference type="EMBL" id="LLZS01000006">
    <property type="protein sequence ID" value="KUR71715.1"/>
    <property type="molecule type" value="Genomic_DNA"/>
</dbReference>
<dbReference type="AlphaFoldDB" id="A0A117UVP3"/>